<dbReference type="GO" id="GO:0005524">
    <property type="term" value="F:ATP binding"/>
    <property type="evidence" value="ECO:0007669"/>
    <property type="project" value="InterPro"/>
</dbReference>
<dbReference type="Pfam" id="PF00176">
    <property type="entry name" value="SNF2-rel_dom"/>
    <property type="match status" value="1"/>
</dbReference>
<dbReference type="Gene3D" id="3.40.50.10810">
    <property type="entry name" value="Tandem AAA-ATPase domain"/>
    <property type="match status" value="1"/>
</dbReference>
<proteinExistence type="predicted"/>
<dbReference type="InterPro" id="IPR014001">
    <property type="entry name" value="Helicase_ATP-bd"/>
</dbReference>
<name>A0A4R2L8S4_9GAMM</name>
<feature type="domain" description="Helicase C-terminal" evidence="6">
    <location>
        <begin position="938"/>
        <end position="1098"/>
    </location>
</feature>
<dbReference type="SUPFAM" id="SSF52540">
    <property type="entry name" value="P-loop containing nucleoside triphosphate hydrolases"/>
    <property type="match status" value="2"/>
</dbReference>
<dbReference type="OrthoDB" id="9760715at2"/>
<dbReference type="Gene3D" id="3.40.50.300">
    <property type="entry name" value="P-loop containing nucleotide triphosphate hydrolases"/>
    <property type="match status" value="1"/>
</dbReference>
<evidence type="ECO:0000256" key="1">
    <source>
        <dbReference type="ARBA" id="ARBA00022801"/>
    </source>
</evidence>
<evidence type="ECO:0000256" key="2">
    <source>
        <dbReference type="ARBA" id="ARBA00022806"/>
    </source>
</evidence>
<reference evidence="7 8" key="1">
    <citation type="submission" date="2019-03" db="EMBL/GenBank/DDBJ databases">
        <title>Genomic Encyclopedia of Type Strains, Phase IV (KMG-IV): sequencing the most valuable type-strain genomes for metagenomic binning, comparative biology and taxonomic classification.</title>
        <authorList>
            <person name="Goeker M."/>
        </authorList>
    </citation>
    <scope>NUCLEOTIDE SEQUENCE [LARGE SCALE GENOMIC DNA]</scope>
    <source>
        <strain evidence="7 8">DSM 25287</strain>
    </source>
</reference>
<dbReference type="PROSITE" id="PS51194">
    <property type="entry name" value="HELICASE_CTER"/>
    <property type="match status" value="1"/>
</dbReference>
<dbReference type="InterPro" id="IPR001650">
    <property type="entry name" value="Helicase_C-like"/>
</dbReference>
<dbReference type="InterPro" id="IPR027417">
    <property type="entry name" value="P-loop_NTPase"/>
</dbReference>
<dbReference type="SMART" id="SM00487">
    <property type="entry name" value="DEXDc"/>
    <property type="match status" value="1"/>
</dbReference>
<keyword evidence="8" id="KW-1185">Reference proteome</keyword>
<dbReference type="GO" id="GO:0004386">
    <property type="term" value="F:helicase activity"/>
    <property type="evidence" value="ECO:0007669"/>
    <property type="project" value="UniProtKB-KW"/>
</dbReference>
<dbReference type="InterPro" id="IPR049730">
    <property type="entry name" value="SNF2/RAD54-like_C"/>
</dbReference>
<evidence type="ECO:0000256" key="3">
    <source>
        <dbReference type="PROSITE-ProRule" id="PRU00325"/>
    </source>
</evidence>
<evidence type="ECO:0000259" key="6">
    <source>
        <dbReference type="PROSITE" id="PS51194"/>
    </source>
</evidence>
<keyword evidence="3" id="KW-0479">Metal-binding</keyword>
<dbReference type="InterPro" id="IPR000330">
    <property type="entry name" value="SNF2_N"/>
</dbReference>
<dbReference type="CDD" id="cd18793">
    <property type="entry name" value="SF2_C_SNF"/>
    <property type="match status" value="1"/>
</dbReference>
<evidence type="ECO:0000313" key="8">
    <source>
        <dbReference type="Proteomes" id="UP000295765"/>
    </source>
</evidence>
<dbReference type="InterPro" id="IPR038718">
    <property type="entry name" value="SNF2-like_sf"/>
</dbReference>
<feature type="domain" description="Helicase ATP-binding" evidence="5">
    <location>
        <begin position="653"/>
        <end position="813"/>
    </location>
</feature>
<dbReference type="EMBL" id="SLWY01000007">
    <property type="protein sequence ID" value="TCO81716.1"/>
    <property type="molecule type" value="Genomic_DNA"/>
</dbReference>
<dbReference type="Proteomes" id="UP000295765">
    <property type="component" value="Unassembled WGS sequence"/>
</dbReference>
<feature type="domain" description="SWIM-type" evidence="4">
    <location>
        <begin position="53"/>
        <end position="92"/>
    </location>
</feature>
<organism evidence="7 8">
    <name type="scientific">Plasticicumulans lactativorans</name>
    <dbReference type="NCBI Taxonomy" id="1133106"/>
    <lineage>
        <taxon>Bacteria</taxon>
        <taxon>Pseudomonadati</taxon>
        <taxon>Pseudomonadota</taxon>
        <taxon>Gammaproteobacteria</taxon>
        <taxon>Candidatus Competibacteraceae</taxon>
        <taxon>Plasticicumulans</taxon>
    </lineage>
</organism>
<evidence type="ECO:0000313" key="7">
    <source>
        <dbReference type="EMBL" id="TCO81716.1"/>
    </source>
</evidence>
<keyword evidence="3" id="KW-0862">Zinc</keyword>
<dbReference type="SMART" id="SM00490">
    <property type="entry name" value="HELICc"/>
    <property type="match status" value="1"/>
</dbReference>
<dbReference type="InterPro" id="IPR007527">
    <property type="entry name" value="Znf_SWIM"/>
</dbReference>
<dbReference type="RefSeq" id="WP_132540858.1">
    <property type="nucleotide sequence ID" value="NZ_SLWY01000007.1"/>
</dbReference>
<keyword evidence="2 7" id="KW-0547">Nucleotide-binding</keyword>
<dbReference type="GO" id="GO:0008270">
    <property type="term" value="F:zinc ion binding"/>
    <property type="evidence" value="ECO:0007669"/>
    <property type="project" value="UniProtKB-KW"/>
</dbReference>
<evidence type="ECO:0000259" key="5">
    <source>
        <dbReference type="PROSITE" id="PS51192"/>
    </source>
</evidence>
<keyword evidence="3" id="KW-0863">Zinc-finger</keyword>
<keyword evidence="1" id="KW-0378">Hydrolase</keyword>
<dbReference type="AlphaFoldDB" id="A0A4R2L8S4"/>
<dbReference type="Pfam" id="PF00271">
    <property type="entry name" value="Helicase_C"/>
    <property type="match status" value="1"/>
</dbReference>
<gene>
    <name evidence="7" type="ORF">EV699_107109</name>
</gene>
<evidence type="ECO:0000259" key="4">
    <source>
        <dbReference type="PROSITE" id="PS50966"/>
    </source>
</evidence>
<dbReference type="CDD" id="cd18012">
    <property type="entry name" value="DEXQc_arch_SWI2_SNF2"/>
    <property type="match status" value="1"/>
</dbReference>
<dbReference type="GO" id="GO:0016787">
    <property type="term" value="F:hydrolase activity"/>
    <property type="evidence" value="ECO:0007669"/>
    <property type="project" value="UniProtKB-KW"/>
</dbReference>
<keyword evidence="2 7" id="KW-0347">Helicase</keyword>
<keyword evidence="2 7" id="KW-0067">ATP-binding</keyword>
<sequence>MQLRMDDLRAWFDPFTLERGRALQRTHGVLDFSLGSDGQTAIGEVRGQVEERYRAFARIERDHDGQATLHDGCSCYLGGRCKHVVALLLQLLASGTDSRAPAAGGAPSRSAAVEGWLRKLGVATLPVLGVDTEAGFAEHVLYLLDHDEQAVTVRSVVARRLKKGGYGRPRAYDPRTVLQYGQAAFLAAQDRVLLRELALAGDVDAEPASGPVRVLAGESGSALLERLLATGRCHWRNEAGAALALGEVRPAEPRWSVDDHGQSRLVLVATPPAAAVLALAPPWYVDAAACGPLDTGLEPRLAEALAASPLLAPEELGPVWDWLARHLPGQRLPSPPALDVERVDDYRPQPRLTLYTCEVAAAPAAVGRGLRAPLQVDGLRLEFVYGDNVLGRDDPATVISQREAGKVRRLVRAGAFEHDCLARLERADFVPVRDLPGGERLPRECRRDFGQRQSDAWVDFVMDEVPQLRAEGWDVRIEPGFRFHLVEAGEWYAELDEGGQDWFGLALGVEVDGQPVNLLPCLVELIAALPGGSARGWLEGLGATRKVMVPLPGGRLLPVPAERIRGVLAVLIELYDSEGLNLRGEFVLPRSQVSRLDELEAALGGPRRLVWRGGERLRALAARLRSGPQPVALPEGFHAQLRPYQQEGLAWLQFLREAGVGGVLADDMGLGKTVQALAHLQAEKRAGRLDLPCLIVSPTSLLANWRDEAARFAPELRVLGLRGPERAADFARIGAHDLVLTTYALLPRDREVLAAQRWHLLILDEAQAIKNPLAQAGIVVRGLDARHRLCLTGTPMENHLGELWSLFDFLMPGFLGDARQFQRLFRKPIENHGDAERCERLRRRVAPFMLRRTKDQVALDLPPKTEVDLAVELAGPQRDLYESIRLALQARVRAEIAAKGLARSHIVILDALLKLRQVCCDPRLVKLETARQAKVSAKLDMLMEMLPELVEEGRRILVFSQFTTMLGLIEKALDKVPLRYVKLTGSTEDREAPVRSFQAGEAPIFLISLKAGGTGLNLTAADTVIHYDPWWNPAVEDQATDRAHRIGQDKPVFVYRLFTEGTVEEKIRALQARKRLLVDGVLREGHGAGVPWTDAELEDLFAPLA</sequence>
<dbReference type="PROSITE" id="PS50966">
    <property type="entry name" value="ZF_SWIM"/>
    <property type="match status" value="1"/>
</dbReference>
<dbReference type="PANTHER" id="PTHR10799">
    <property type="entry name" value="SNF2/RAD54 HELICASE FAMILY"/>
    <property type="match status" value="1"/>
</dbReference>
<dbReference type="PROSITE" id="PS51192">
    <property type="entry name" value="HELICASE_ATP_BIND_1"/>
    <property type="match status" value="1"/>
</dbReference>
<accession>A0A4R2L8S4</accession>
<comment type="caution">
    <text evidence="7">The sequence shown here is derived from an EMBL/GenBank/DDBJ whole genome shotgun (WGS) entry which is preliminary data.</text>
</comment>
<protein>
    <submittedName>
        <fullName evidence="7">Helicase-like protein</fullName>
    </submittedName>
</protein>